<evidence type="ECO:0000256" key="6">
    <source>
        <dbReference type="ARBA" id="ARBA00022692"/>
    </source>
</evidence>
<organism evidence="14 15">
    <name type="scientific">Sorangium cellulosum</name>
    <name type="common">Polyangium cellulosum</name>
    <dbReference type="NCBI Taxonomy" id="56"/>
    <lineage>
        <taxon>Bacteria</taxon>
        <taxon>Pseudomonadati</taxon>
        <taxon>Myxococcota</taxon>
        <taxon>Polyangia</taxon>
        <taxon>Polyangiales</taxon>
        <taxon>Polyangiaceae</taxon>
        <taxon>Sorangium</taxon>
    </lineage>
</organism>
<sequence length="415" mass="44050">MDLFQVSAALLSLAAIFSYLNHRFLRLPTTIGLMLIAMTTSIAMVAVGVLFPSVEASARQHLSGIDFNKTLMQGMLGFLLFAAALHVNLADLKKQRLVIGVLATGGVLMSTLLVGGMTYGLMTLMGVEIRPIYCMLFGALISPTDPIAVLGVLKHVGAPKELEMKIAGESLFNDGMAVVAFLGLLEIASGTSGFDLQRLSLLFVQEAIGGVLYGLALGFVALAMLRKVDDYKVEVLLSLATAAGGYALAYAIHVSGPIAMVVAGLFIGNEARAGAMSEKTREHLDDFWELMDEILNAVLFVLIGLELLIITFNGQSVLAGTLAFPVVLLARFIAVALPVSLMKRRRPFTPGAIRILTWGGLRGGVSVALALSIPGKLADGSLVPEREIVLSITYVVVVTSIVVQGLTIGPLLRRT</sequence>
<proteinExistence type="inferred from homology"/>
<dbReference type="GO" id="GO:0051453">
    <property type="term" value="P:regulation of intracellular pH"/>
    <property type="evidence" value="ECO:0007669"/>
    <property type="project" value="TreeGrafter"/>
</dbReference>
<evidence type="ECO:0000256" key="12">
    <source>
        <dbReference type="SAM" id="Phobius"/>
    </source>
</evidence>
<feature type="transmembrane region" description="Helical" evidence="12">
    <location>
        <begin position="245"/>
        <end position="269"/>
    </location>
</feature>
<dbReference type="EMBL" id="JELY01002414">
    <property type="protein sequence ID" value="KYF52629.1"/>
    <property type="molecule type" value="Genomic_DNA"/>
</dbReference>
<dbReference type="GO" id="GO:0005886">
    <property type="term" value="C:plasma membrane"/>
    <property type="evidence" value="ECO:0007669"/>
    <property type="project" value="UniProtKB-SubCell"/>
</dbReference>
<evidence type="ECO:0000256" key="8">
    <source>
        <dbReference type="ARBA" id="ARBA00023053"/>
    </source>
</evidence>
<feature type="transmembrane region" description="Helical" evidence="12">
    <location>
        <begin position="176"/>
        <end position="194"/>
    </location>
</feature>
<evidence type="ECO:0000256" key="10">
    <source>
        <dbReference type="ARBA" id="ARBA00023136"/>
    </source>
</evidence>
<keyword evidence="8" id="KW-0915">Sodium</keyword>
<protein>
    <submittedName>
        <fullName evidence="14">Sodium:proton antiporter</fullName>
    </submittedName>
</protein>
<dbReference type="Proteomes" id="UP000075420">
    <property type="component" value="Unassembled WGS sequence"/>
</dbReference>
<feature type="transmembrane region" description="Helical" evidence="12">
    <location>
        <begin position="71"/>
        <end position="90"/>
    </location>
</feature>
<dbReference type="InterPro" id="IPR006153">
    <property type="entry name" value="Cation/H_exchanger_TM"/>
</dbReference>
<feature type="transmembrane region" description="Helical" evidence="12">
    <location>
        <begin position="290"/>
        <end position="312"/>
    </location>
</feature>
<keyword evidence="4" id="KW-0050">Antiport</keyword>
<evidence type="ECO:0000259" key="13">
    <source>
        <dbReference type="Pfam" id="PF00999"/>
    </source>
</evidence>
<dbReference type="PANTHER" id="PTHR10110:SF195">
    <property type="entry name" value="NA(+)_H(+) ANTIPORTER NHAS2"/>
    <property type="match status" value="1"/>
</dbReference>
<evidence type="ECO:0000256" key="7">
    <source>
        <dbReference type="ARBA" id="ARBA00022989"/>
    </source>
</evidence>
<keyword evidence="6 12" id="KW-0812">Transmembrane</keyword>
<keyword evidence="5" id="KW-1003">Cell membrane</keyword>
<dbReference type="InterPro" id="IPR018422">
    <property type="entry name" value="Cation/H_exchanger_CPA1"/>
</dbReference>
<evidence type="ECO:0000313" key="14">
    <source>
        <dbReference type="EMBL" id="KYF52629.1"/>
    </source>
</evidence>
<feature type="transmembrane region" description="Helical" evidence="12">
    <location>
        <begin position="96"/>
        <end position="121"/>
    </location>
</feature>
<evidence type="ECO:0000256" key="2">
    <source>
        <dbReference type="ARBA" id="ARBA00007367"/>
    </source>
</evidence>
<evidence type="ECO:0000256" key="5">
    <source>
        <dbReference type="ARBA" id="ARBA00022475"/>
    </source>
</evidence>
<evidence type="ECO:0000256" key="11">
    <source>
        <dbReference type="ARBA" id="ARBA00023201"/>
    </source>
</evidence>
<reference evidence="14 15" key="1">
    <citation type="submission" date="2014-02" db="EMBL/GenBank/DDBJ databases">
        <title>The small core and large imbalanced accessory genome model reveals a collaborative survival strategy of Sorangium cellulosum strains in nature.</title>
        <authorList>
            <person name="Han K."/>
            <person name="Peng R."/>
            <person name="Blom J."/>
            <person name="Li Y.-Z."/>
        </authorList>
    </citation>
    <scope>NUCLEOTIDE SEQUENCE [LARGE SCALE GENOMIC DNA]</scope>
    <source>
        <strain evidence="14 15">So0157-25</strain>
    </source>
</reference>
<gene>
    <name evidence="14" type="ORF">BE08_34425</name>
</gene>
<dbReference type="GO" id="GO:0015385">
    <property type="term" value="F:sodium:proton antiporter activity"/>
    <property type="evidence" value="ECO:0007669"/>
    <property type="project" value="InterPro"/>
</dbReference>
<evidence type="ECO:0000256" key="9">
    <source>
        <dbReference type="ARBA" id="ARBA00023065"/>
    </source>
</evidence>
<name>A0A150PAB0_SORCE</name>
<evidence type="ECO:0000256" key="1">
    <source>
        <dbReference type="ARBA" id="ARBA00004651"/>
    </source>
</evidence>
<feature type="domain" description="Cation/H+ exchanger transmembrane" evidence="13">
    <location>
        <begin position="14"/>
        <end position="413"/>
    </location>
</feature>
<feature type="transmembrane region" description="Helical" evidence="12">
    <location>
        <begin position="318"/>
        <end position="339"/>
    </location>
</feature>
<keyword evidence="10 12" id="KW-0472">Membrane</keyword>
<keyword evidence="7 12" id="KW-1133">Transmembrane helix</keyword>
<dbReference type="Pfam" id="PF00999">
    <property type="entry name" value="Na_H_Exchanger"/>
    <property type="match status" value="1"/>
</dbReference>
<keyword evidence="9" id="KW-0406">Ion transport</keyword>
<feature type="transmembrane region" description="Helical" evidence="12">
    <location>
        <begin position="30"/>
        <end position="51"/>
    </location>
</feature>
<evidence type="ECO:0000313" key="15">
    <source>
        <dbReference type="Proteomes" id="UP000075420"/>
    </source>
</evidence>
<evidence type="ECO:0000256" key="4">
    <source>
        <dbReference type="ARBA" id="ARBA00022449"/>
    </source>
</evidence>
<evidence type="ECO:0000256" key="3">
    <source>
        <dbReference type="ARBA" id="ARBA00022448"/>
    </source>
</evidence>
<comment type="caution">
    <text evidence="14">The sequence shown here is derived from an EMBL/GenBank/DDBJ whole genome shotgun (WGS) entry which is preliminary data.</text>
</comment>
<dbReference type="GO" id="GO:0098719">
    <property type="term" value="P:sodium ion import across plasma membrane"/>
    <property type="evidence" value="ECO:0007669"/>
    <property type="project" value="TreeGrafter"/>
</dbReference>
<accession>A0A150PAB0</accession>
<dbReference type="GO" id="GO:0015386">
    <property type="term" value="F:potassium:proton antiporter activity"/>
    <property type="evidence" value="ECO:0007669"/>
    <property type="project" value="TreeGrafter"/>
</dbReference>
<dbReference type="PANTHER" id="PTHR10110">
    <property type="entry name" value="SODIUM/HYDROGEN EXCHANGER"/>
    <property type="match status" value="1"/>
</dbReference>
<feature type="non-terminal residue" evidence="14">
    <location>
        <position position="415"/>
    </location>
</feature>
<feature type="transmembrane region" description="Helical" evidence="12">
    <location>
        <begin position="201"/>
        <end position="225"/>
    </location>
</feature>
<comment type="subcellular location">
    <subcellularLocation>
        <location evidence="1">Cell membrane</location>
        <topology evidence="1">Multi-pass membrane protein</topology>
    </subcellularLocation>
</comment>
<dbReference type="Gene3D" id="6.10.140.1330">
    <property type="match status" value="1"/>
</dbReference>
<keyword evidence="11" id="KW-0739">Sodium transport</keyword>
<keyword evidence="3" id="KW-0813">Transport</keyword>
<feature type="transmembrane region" description="Helical" evidence="12">
    <location>
        <begin position="388"/>
        <end position="412"/>
    </location>
</feature>
<feature type="transmembrane region" description="Helical" evidence="12">
    <location>
        <begin position="133"/>
        <end position="156"/>
    </location>
</feature>
<comment type="similarity">
    <text evidence="2">Belongs to the monovalent cation:proton antiporter 1 (CPA1) transporter (TC 2.A.36) family.</text>
</comment>
<dbReference type="AlphaFoldDB" id="A0A150PAB0"/>